<protein>
    <recommendedName>
        <fullName evidence="3">Calcium-binding protein</fullName>
    </recommendedName>
</protein>
<evidence type="ECO:0000313" key="2">
    <source>
        <dbReference type="Proteomes" id="UP000029482"/>
    </source>
</evidence>
<accession>A0A089X568</accession>
<evidence type="ECO:0000313" key="1">
    <source>
        <dbReference type="EMBL" id="AIR99032.1"/>
    </source>
</evidence>
<evidence type="ECO:0008006" key="3">
    <source>
        <dbReference type="Google" id="ProtNLM"/>
    </source>
</evidence>
<proteinExistence type="predicted"/>
<name>A0A089X568_STRGA</name>
<dbReference type="STRING" id="1907.SGLAU_15245"/>
<dbReference type="KEGG" id="sgu:SGLAU_15245"/>
<gene>
    <name evidence="1" type="ORF">SGLAU_15245</name>
</gene>
<keyword evidence="2" id="KW-1185">Reference proteome</keyword>
<dbReference type="EMBL" id="CP009438">
    <property type="protein sequence ID" value="AIR99032.1"/>
    <property type="molecule type" value="Genomic_DNA"/>
</dbReference>
<reference evidence="2" key="1">
    <citation type="journal article" date="2015" name="J. Biotechnol.">
        <title>Complete genome sequence of the actinobacterium Streptomyces glaucescens GLA.O (DSM 40922) consisting of a linear chromosome and one linear plasmid.</title>
        <authorList>
            <person name="Ortseifen V."/>
            <person name="Winkler A."/>
            <person name="Albersmeier A."/>
            <person name="Wendler S."/>
            <person name="Puhler A."/>
            <person name="Kalinowski J."/>
            <person name="Ruckert C."/>
        </authorList>
    </citation>
    <scope>NUCLEOTIDE SEQUENCE [LARGE SCALE GENOMIC DNA]</scope>
    <source>
        <strain evidence="2">DSM 40922 / GLA O</strain>
    </source>
</reference>
<dbReference type="eggNOG" id="ENOG502ZHP5">
    <property type="taxonomic scope" value="Bacteria"/>
</dbReference>
<dbReference type="AlphaFoldDB" id="A0A089X568"/>
<dbReference type="Proteomes" id="UP000029482">
    <property type="component" value="Chromosome"/>
</dbReference>
<dbReference type="HOGENOM" id="CLU_086037_0_0_11"/>
<sequence>MRVNRLRDHLGPVRTSPAVRFDGRRGPFLSTGKTMRIRTTLGAVSGALALSVVVAPAVQAADAPSRGDRVASVLAAHQAASAGSDRSAFSAAAADEGTPYALNLTFSGVKVNAGKPIAVGTTAKKTVPLTFKVTHAADIDLDAEDFELDVFLYRGTLEKPVNVLIGDDYPVCTATSATTASCKGTVDIYPADGDLMNADATTWKAVGYAVDWNDQLMADEPDWSKVGYTEADNLTTTRLQRFSKLTVNAAPEPVKKGATLTVTGQLSRANWETGKYNGYAGQSVKLQYRTKNATSYTTIKTIKTNSYGNLKTTVKASADGYYRYSFAGTTSTPAVNAAGDFVDVR</sequence>
<organism evidence="1 2">
    <name type="scientific">Streptomyces glaucescens</name>
    <dbReference type="NCBI Taxonomy" id="1907"/>
    <lineage>
        <taxon>Bacteria</taxon>
        <taxon>Bacillati</taxon>
        <taxon>Actinomycetota</taxon>
        <taxon>Actinomycetes</taxon>
        <taxon>Kitasatosporales</taxon>
        <taxon>Streptomycetaceae</taxon>
        <taxon>Streptomyces</taxon>
    </lineage>
</organism>